<proteinExistence type="predicted"/>
<sequence length="85" mass="9485">MEKLPTTADFVNEIQDRKERAKAKGVSSIVMISKELHNSLVKGKVKSHVMPSCCNAMYSSQKPGDEIIYSPPKGRGATLEIRYFL</sequence>
<dbReference type="AlphaFoldDB" id="A0A9X3RBI0"/>
<dbReference type="Proteomes" id="UP001152172">
    <property type="component" value="Unassembled WGS sequence"/>
</dbReference>
<gene>
    <name evidence="1" type="ORF">M9R61_12895</name>
</gene>
<comment type="caution">
    <text evidence="1">The sequence shown here is derived from an EMBL/GenBank/DDBJ whole genome shotgun (WGS) entry which is preliminary data.</text>
</comment>
<reference evidence="1" key="1">
    <citation type="submission" date="2022-05" db="EMBL/GenBank/DDBJ databases">
        <authorList>
            <person name="Colautti A."/>
            <person name="Iacumin L."/>
        </authorList>
    </citation>
    <scope>NUCLEOTIDE SEQUENCE</scope>
    <source>
        <strain evidence="1">DSM 30747</strain>
    </source>
</reference>
<dbReference type="EMBL" id="JAMKBI010000009">
    <property type="protein sequence ID" value="MCZ8534212.1"/>
    <property type="molecule type" value="Genomic_DNA"/>
</dbReference>
<protein>
    <submittedName>
        <fullName evidence="1">Uncharacterized protein</fullName>
    </submittedName>
</protein>
<evidence type="ECO:0000313" key="2">
    <source>
        <dbReference type="Proteomes" id="UP001152172"/>
    </source>
</evidence>
<organism evidence="1 2">
    <name type="scientific">Psychrobacillus psychrodurans</name>
    <dbReference type="NCBI Taxonomy" id="126157"/>
    <lineage>
        <taxon>Bacteria</taxon>
        <taxon>Bacillati</taxon>
        <taxon>Bacillota</taxon>
        <taxon>Bacilli</taxon>
        <taxon>Bacillales</taxon>
        <taxon>Bacillaceae</taxon>
        <taxon>Psychrobacillus</taxon>
    </lineage>
</organism>
<name>A0A9X3RBI0_9BACI</name>
<accession>A0A9X3RBI0</accession>
<dbReference type="RefSeq" id="WP_269922421.1">
    <property type="nucleotide sequence ID" value="NZ_JAMKBI010000009.1"/>
</dbReference>
<evidence type="ECO:0000313" key="1">
    <source>
        <dbReference type="EMBL" id="MCZ8534212.1"/>
    </source>
</evidence>
<keyword evidence="2" id="KW-1185">Reference proteome</keyword>